<name>A0A0K1QQ88_PSEFL</name>
<organism evidence="1 2">
    <name type="scientific">Pseudomonas fluorescens NCIMB 11764</name>
    <dbReference type="NCBI Taxonomy" id="1221522"/>
    <lineage>
        <taxon>Bacteria</taxon>
        <taxon>Pseudomonadati</taxon>
        <taxon>Pseudomonadota</taxon>
        <taxon>Gammaproteobacteria</taxon>
        <taxon>Pseudomonadales</taxon>
        <taxon>Pseudomonadaceae</taxon>
        <taxon>Pseudomonas</taxon>
    </lineage>
</organism>
<dbReference type="Proteomes" id="UP000017175">
    <property type="component" value="Chromosome"/>
</dbReference>
<sequence length="147" mass="16587">MNVYYYLEENSGWYSDEFHGPRFIEGKPNPDTLIPLAAVEVTAADYERLKSLPTEGDENGYPVVAPPRTPTLEELLVVARAERDRLLVYATLRINPLQYAADVDEASEEDLALLKLWKKYSVAVSKTETKPGWPEAPQWPIPPVAIE</sequence>
<dbReference type="AlphaFoldDB" id="A0A0K1QQ88"/>
<dbReference type="OrthoDB" id="8596093at2"/>
<reference evidence="1 2" key="1">
    <citation type="journal article" date="2012" name="J. Bacteriol.">
        <title>Draft genome sequence of the cyanide-utilizing bacterium Pseudomonas fluorescens strain NCIMB 11764.</title>
        <authorList>
            <person name="Vilo C.A."/>
            <person name="Benedik M.J."/>
            <person name="Kunz D.A."/>
            <person name="Dong Q."/>
        </authorList>
    </citation>
    <scope>NUCLEOTIDE SEQUENCE [LARGE SCALE GENOMIC DNA]</scope>
    <source>
        <strain evidence="1 2">NCIMB 11764</strain>
    </source>
</reference>
<proteinExistence type="predicted"/>
<gene>
    <name evidence="1" type="ORF">B723_16505</name>
</gene>
<dbReference type="InterPro" id="IPR003458">
    <property type="entry name" value="Phage_T4_Gp38_tail_assem"/>
</dbReference>
<accession>A0A0K1QQ88</accession>
<dbReference type="RefSeq" id="WP_031318653.1">
    <property type="nucleotide sequence ID" value="NZ_CP010945.1"/>
</dbReference>
<evidence type="ECO:0000313" key="2">
    <source>
        <dbReference type="Proteomes" id="UP000017175"/>
    </source>
</evidence>
<protein>
    <recommendedName>
        <fullName evidence="3">Tail fiber assembly protein</fullName>
    </recommendedName>
</protein>
<dbReference type="EMBL" id="CP010945">
    <property type="protein sequence ID" value="AKV07929.1"/>
    <property type="molecule type" value="Genomic_DNA"/>
</dbReference>
<evidence type="ECO:0000313" key="1">
    <source>
        <dbReference type="EMBL" id="AKV07929.1"/>
    </source>
</evidence>
<dbReference type="Pfam" id="PF02413">
    <property type="entry name" value="Caudo_TAP"/>
    <property type="match status" value="1"/>
</dbReference>
<evidence type="ECO:0008006" key="3">
    <source>
        <dbReference type="Google" id="ProtNLM"/>
    </source>
</evidence>